<accession>A0ABW1GZ82</accession>
<gene>
    <name evidence="5" type="ORF">ACFQGL_05085</name>
</gene>
<dbReference type="Pfam" id="PF00534">
    <property type="entry name" value="Glycos_transf_1"/>
    <property type="match status" value="1"/>
</dbReference>
<dbReference type="PANTHER" id="PTHR45947">
    <property type="entry name" value="SULFOQUINOVOSYL TRANSFERASE SQD2"/>
    <property type="match status" value="1"/>
</dbReference>
<protein>
    <submittedName>
        <fullName evidence="5">Glycosyltransferase family 4 protein</fullName>
    </submittedName>
</protein>
<dbReference type="Pfam" id="PF13439">
    <property type="entry name" value="Glyco_transf_4"/>
    <property type="match status" value="1"/>
</dbReference>
<feature type="domain" description="Glycosyltransferase subfamily 4-like N-terminal" evidence="4">
    <location>
        <begin position="10"/>
        <end position="113"/>
    </location>
</feature>
<dbReference type="PANTHER" id="PTHR45947:SF3">
    <property type="entry name" value="SULFOQUINOVOSYL TRANSFERASE SQD2"/>
    <property type="match status" value="1"/>
</dbReference>
<dbReference type="Gene3D" id="3.40.50.2000">
    <property type="entry name" value="Glycogen Phosphorylase B"/>
    <property type="match status" value="2"/>
</dbReference>
<evidence type="ECO:0000313" key="5">
    <source>
        <dbReference type="EMBL" id="MFC5922715.1"/>
    </source>
</evidence>
<comment type="caution">
    <text evidence="5">The sequence shown here is derived from an EMBL/GenBank/DDBJ whole genome shotgun (WGS) entry which is preliminary data.</text>
</comment>
<dbReference type="InterPro" id="IPR001296">
    <property type="entry name" value="Glyco_trans_1"/>
</dbReference>
<sequence>MFEPVPPPRYGGVERVVGILTDELVAQGHEVTLHASGDSDTKAELVAACPTSLRLAETGPFRDFTVAIYMKMMMDIVHRIDEYDVIHFHTGFFHLPTFHPHRHKSVTTVHMPMSLDPSVMPVMNAFREMPYIGISADQTSHAPLMNWRGVVHHGLPRTTYSEAAGGDYLLFVGRIAPSKRPDRAIEIARRSGLKLKIAAKVDAVFRDYFEETVEPHIDGTNVEFLGEVSDQDKQELYGGARTLLFPIDWNEPFGLVLIEAMACGTPVVAWNMGSVPEIIEDGVTGFTVDGIDRAVEAVQSTADLDRHRIREVFDRRFTAERMAAEYVRQYGELLAGEVGS</sequence>
<evidence type="ECO:0000256" key="2">
    <source>
        <dbReference type="ARBA" id="ARBA00022679"/>
    </source>
</evidence>
<keyword evidence="6" id="KW-1185">Reference proteome</keyword>
<keyword evidence="2" id="KW-0808">Transferase</keyword>
<dbReference type="InterPro" id="IPR050194">
    <property type="entry name" value="Glycosyltransferase_grp1"/>
</dbReference>
<dbReference type="EMBL" id="JBHSQS010000003">
    <property type="protein sequence ID" value="MFC5922715.1"/>
    <property type="molecule type" value="Genomic_DNA"/>
</dbReference>
<dbReference type="SUPFAM" id="SSF53756">
    <property type="entry name" value="UDP-Glycosyltransferase/glycogen phosphorylase"/>
    <property type="match status" value="1"/>
</dbReference>
<evidence type="ECO:0000256" key="1">
    <source>
        <dbReference type="ARBA" id="ARBA00022676"/>
    </source>
</evidence>
<dbReference type="CDD" id="cd03802">
    <property type="entry name" value="GT4_AviGT4-like"/>
    <property type="match status" value="1"/>
</dbReference>
<reference evidence="6" key="1">
    <citation type="journal article" date="2019" name="Int. J. Syst. Evol. Microbiol.">
        <title>The Global Catalogue of Microorganisms (GCM) 10K type strain sequencing project: providing services to taxonomists for standard genome sequencing and annotation.</title>
        <authorList>
            <consortium name="The Broad Institute Genomics Platform"/>
            <consortium name="The Broad Institute Genome Sequencing Center for Infectious Disease"/>
            <person name="Wu L."/>
            <person name="Ma J."/>
        </authorList>
    </citation>
    <scope>NUCLEOTIDE SEQUENCE [LARGE SCALE GENOMIC DNA]</scope>
    <source>
        <strain evidence="6">CGMCC 4.7144</strain>
    </source>
</reference>
<feature type="domain" description="Glycosyl transferase family 1" evidence="3">
    <location>
        <begin position="166"/>
        <end position="297"/>
    </location>
</feature>
<dbReference type="RefSeq" id="WP_377506117.1">
    <property type="nucleotide sequence ID" value="NZ_JBHSQS010000003.1"/>
</dbReference>
<organism evidence="5 6">
    <name type="scientific">Micromonospora vulcania</name>
    <dbReference type="NCBI Taxonomy" id="1441873"/>
    <lineage>
        <taxon>Bacteria</taxon>
        <taxon>Bacillati</taxon>
        <taxon>Actinomycetota</taxon>
        <taxon>Actinomycetes</taxon>
        <taxon>Micromonosporales</taxon>
        <taxon>Micromonosporaceae</taxon>
        <taxon>Micromonospora</taxon>
    </lineage>
</organism>
<proteinExistence type="predicted"/>
<evidence type="ECO:0000259" key="4">
    <source>
        <dbReference type="Pfam" id="PF13439"/>
    </source>
</evidence>
<keyword evidence="1" id="KW-0328">Glycosyltransferase</keyword>
<evidence type="ECO:0000259" key="3">
    <source>
        <dbReference type="Pfam" id="PF00534"/>
    </source>
</evidence>
<evidence type="ECO:0000313" key="6">
    <source>
        <dbReference type="Proteomes" id="UP001596226"/>
    </source>
</evidence>
<name>A0ABW1GZ82_9ACTN</name>
<dbReference type="InterPro" id="IPR028098">
    <property type="entry name" value="Glyco_trans_4-like_N"/>
</dbReference>
<dbReference type="Proteomes" id="UP001596226">
    <property type="component" value="Unassembled WGS sequence"/>
</dbReference>